<reference evidence="2 3" key="1">
    <citation type="submission" date="2013-03" db="EMBL/GenBank/DDBJ databases">
        <title>The Genome Sequence of Capronia coronata CBS 617.96.</title>
        <authorList>
            <consortium name="The Broad Institute Genomics Platform"/>
            <person name="Cuomo C."/>
            <person name="de Hoog S."/>
            <person name="Gorbushina A."/>
            <person name="Walker B."/>
            <person name="Young S.K."/>
            <person name="Zeng Q."/>
            <person name="Gargeya S."/>
            <person name="Fitzgerald M."/>
            <person name="Haas B."/>
            <person name="Abouelleil A."/>
            <person name="Allen A.W."/>
            <person name="Alvarado L."/>
            <person name="Arachchi H.M."/>
            <person name="Berlin A.M."/>
            <person name="Chapman S.B."/>
            <person name="Gainer-Dewar J."/>
            <person name="Goldberg J."/>
            <person name="Griggs A."/>
            <person name="Gujja S."/>
            <person name="Hansen M."/>
            <person name="Howarth C."/>
            <person name="Imamovic A."/>
            <person name="Ireland A."/>
            <person name="Larimer J."/>
            <person name="McCowan C."/>
            <person name="Murphy C."/>
            <person name="Pearson M."/>
            <person name="Poon T.W."/>
            <person name="Priest M."/>
            <person name="Roberts A."/>
            <person name="Saif S."/>
            <person name="Shea T."/>
            <person name="Sisk P."/>
            <person name="Sykes S."/>
            <person name="Wortman J."/>
            <person name="Nusbaum C."/>
            <person name="Birren B."/>
        </authorList>
    </citation>
    <scope>NUCLEOTIDE SEQUENCE [LARGE SCALE GENOMIC DNA]</scope>
    <source>
        <strain evidence="2 3">CBS 617.96</strain>
    </source>
</reference>
<dbReference type="Pfam" id="PF09996">
    <property type="entry name" value="DUF2237"/>
    <property type="match status" value="1"/>
</dbReference>
<dbReference type="PANTHER" id="PTHR37466:SF1">
    <property type="entry name" value="SLR1628 PROTEIN"/>
    <property type="match status" value="1"/>
</dbReference>
<accession>W9YW98</accession>
<feature type="region of interest" description="Disordered" evidence="1">
    <location>
        <begin position="126"/>
        <end position="178"/>
    </location>
</feature>
<feature type="compositionally biased region" description="Polar residues" evidence="1">
    <location>
        <begin position="154"/>
        <end position="166"/>
    </location>
</feature>
<dbReference type="AlphaFoldDB" id="W9YW98"/>
<dbReference type="Gene3D" id="3.30.56.110">
    <property type="entry name" value="Protein of unknown function DUF2237"/>
    <property type="match status" value="1"/>
</dbReference>
<evidence type="ECO:0000313" key="2">
    <source>
        <dbReference type="EMBL" id="EXJ93546.1"/>
    </source>
</evidence>
<dbReference type="HOGENOM" id="CLU_127770_2_0_1"/>
<evidence type="ECO:0000256" key="1">
    <source>
        <dbReference type="SAM" id="MobiDB-lite"/>
    </source>
</evidence>
<dbReference type="InterPro" id="IPR018714">
    <property type="entry name" value="DUF2237"/>
</dbReference>
<proteinExistence type="predicted"/>
<dbReference type="Proteomes" id="UP000019484">
    <property type="component" value="Unassembled WGS sequence"/>
</dbReference>
<keyword evidence="3" id="KW-1185">Reference proteome</keyword>
<dbReference type="OrthoDB" id="1517790at2759"/>
<gene>
    <name evidence="2" type="ORF">A1O1_01938</name>
</gene>
<protein>
    <submittedName>
        <fullName evidence="2">Uncharacterized protein</fullName>
    </submittedName>
</protein>
<sequence>MSSNAKKLMQNKNVAGGQLGILSTDPPTGFYRDGYCRTGPEDKGNHSVAATVNKEFLDFTDSKGNNLKKSGVKDGMKWCLCATRWKEAMEAAQTGKLSQSAVPRVHLHASHESALKEIKYGDLSKYAAQGEAPKSDRSRQDTHHDPASSKGIAKTSTDISGNSETTGGVGVRTSKDGE</sequence>
<comment type="caution">
    <text evidence="2">The sequence shown here is derived from an EMBL/GenBank/DDBJ whole genome shotgun (WGS) entry which is preliminary data.</text>
</comment>
<dbReference type="eggNOG" id="ENOG502S415">
    <property type="taxonomic scope" value="Eukaryota"/>
</dbReference>
<feature type="compositionally biased region" description="Basic and acidic residues" evidence="1">
    <location>
        <begin position="133"/>
        <end position="147"/>
    </location>
</feature>
<name>W9YW98_9EURO</name>
<organism evidence="2 3">
    <name type="scientific">Capronia coronata CBS 617.96</name>
    <dbReference type="NCBI Taxonomy" id="1182541"/>
    <lineage>
        <taxon>Eukaryota</taxon>
        <taxon>Fungi</taxon>
        <taxon>Dikarya</taxon>
        <taxon>Ascomycota</taxon>
        <taxon>Pezizomycotina</taxon>
        <taxon>Eurotiomycetes</taxon>
        <taxon>Chaetothyriomycetidae</taxon>
        <taxon>Chaetothyriales</taxon>
        <taxon>Herpotrichiellaceae</taxon>
        <taxon>Capronia</taxon>
    </lineage>
</organism>
<dbReference type="RefSeq" id="XP_007721040.1">
    <property type="nucleotide sequence ID" value="XM_007722850.1"/>
</dbReference>
<dbReference type="PANTHER" id="PTHR37466">
    <property type="entry name" value="SLR1628 PROTEIN"/>
    <property type="match status" value="1"/>
</dbReference>
<dbReference type="EMBL" id="AMWN01000002">
    <property type="protein sequence ID" value="EXJ93546.1"/>
    <property type="molecule type" value="Genomic_DNA"/>
</dbReference>
<evidence type="ECO:0000313" key="3">
    <source>
        <dbReference type="Proteomes" id="UP000019484"/>
    </source>
</evidence>
<dbReference type="GeneID" id="19156839"/>